<dbReference type="Proteomes" id="UP000677244">
    <property type="component" value="Unassembled WGS sequence"/>
</dbReference>
<dbReference type="Gene3D" id="2.60.120.1440">
    <property type="match status" value="1"/>
</dbReference>
<gene>
    <name evidence="3" type="ORF">J7I42_22725</name>
</gene>
<accession>A0ABS3YYW7</accession>
<dbReference type="RefSeq" id="WP_209141175.1">
    <property type="nucleotide sequence ID" value="NZ_JAGHKO010000005.1"/>
</dbReference>
<dbReference type="PANTHER" id="PTHR30273:SF2">
    <property type="entry name" value="PROTEIN FECR"/>
    <property type="match status" value="1"/>
</dbReference>
<name>A0ABS3YYW7_9BACT</name>
<evidence type="ECO:0000259" key="1">
    <source>
        <dbReference type="Pfam" id="PF04773"/>
    </source>
</evidence>
<proteinExistence type="predicted"/>
<evidence type="ECO:0000313" key="4">
    <source>
        <dbReference type="Proteomes" id="UP000677244"/>
    </source>
</evidence>
<comment type="caution">
    <text evidence="3">The sequence shown here is derived from an EMBL/GenBank/DDBJ whole genome shotgun (WGS) entry which is preliminary data.</text>
</comment>
<reference evidence="3 4" key="1">
    <citation type="submission" date="2021-03" db="EMBL/GenBank/DDBJ databases">
        <title>Assistant Professor.</title>
        <authorList>
            <person name="Huq M.A."/>
        </authorList>
    </citation>
    <scope>NUCLEOTIDE SEQUENCE [LARGE SCALE GENOMIC DNA]</scope>
    <source>
        <strain evidence="3 4">MAH-29</strain>
    </source>
</reference>
<dbReference type="Pfam" id="PF16344">
    <property type="entry name" value="FecR_C"/>
    <property type="match status" value="1"/>
</dbReference>
<dbReference type="Gene3D" id="3.55.50.30">
    <property type="match status" value="1"/>
</dbReference>
<dbReference type="EMBL" id="JAGHKO010000005">
    <property type="protein sequence ID" value="MBO9203122.1"/>
    <property type="molecule type" value="Genomic_DNA"/>
</dbReference>
<dbReference type="PIRSF" id="PIRSF018266">
    <property type="entry name" value="FecR"/>
    <property type="match status" value="1"/>
</dbReference>
<dbReference type="InterPro" id="IPR012373">
    <property type="entry name" value="Ferrdict_sens_TM"/>
</dbReference>
<organism evidence="3 4">
    <name type="scientific">Niastella soli</name>
    <dbReference type="NCBI Taxonomy" id="2821487"/>
    <lineage>
        <taxon>Bacteria</taxon>
        <taxon>Pseudomonadati</taxon>
        <taxon>Bacteroidota</taxon>
        <taxon>Chitinophagia</taxon>
        <taxon>Chitinophagales</taxon>
        <taxon>Chitinophagaceae</taxon>
        <taxon>Niastella</taxon>
    </lineage>
</organism>
<evidence type="ECO:0000259" key="2">
    <source>
        <dbReference type="Pfam" id="PF16344"/>
    </source>
</evidence>
<dbReference type="Pfam" id="PF04773">
    <property type="entry name" value="FecR"/>
    <property type="match status" value="1"/>
</dbReference>
<feature type="domain" description="FecR protein" evidence="1">
    <location>
        <begin position="125"/>
        <end position="215"/>
    </location>
</feature>
<dbReference type="PANTHER" id="PTHR30273">
    <property type="entry name" value="PERIPLASMIC SIGNAL SENSOR AND SIGMA FACTOR ACTIVATOR FECR-RELATED"/>
    <property type="match status" value="1"/>
</dbReference>
<dbReference type="InterPro" id="IPR006860">
    <property type="entry name" value="FecR"/>
</dbReference>
<sequence>MNEKDHIVSLIAKQLQGLATPQELADLQQWLQSDTACQQEFDDMAVIWQKSGRLLAEPQFNADIAWAKLDDQIAQLTARDKKPFHLIISGFFSSTSKAAAVILIVAGMAAGGYWWQRSSQWQSFTAVAQNENITLPDQSVVTVRKGSTLQYLKHFDKKERRVKLTGEAFFTVQHNEHQPFLVITDHAEVKVLGTSFLVHSTDADDEVVVVTGKVNVADKKEHNNQVYLTKGQRAVLKQDHHFYQDQVADTNFLAWRSGQLNFNNTALPQVLQDISHYYGIIVDLDPSLPNSANTIPVTVHFNNQPLEQVLEELKLITGFQVKKEKDKMLFYRN</sequence>
<keyword evidence="4" id="KW-1185">Reference proteome</keyword>
<feature type="domain" description="Protein FecR C-terminal" evidence="2">
    <location>
        <begin position="260"/>
        <end position="327"/>
    </location>
</feature>
<protein>
    <submittedName>
        <fullName evidence="3">FecR domain-containing protein</fullName>
    </submittedName>
</protein>
<evidence type="ECO:0000313" key="3">
    <source>
        <dbReference type="EMBL" id="MBO9203122.1"/>
    </source>
</evidence>
<dbReference type="InterPro" id="IPR032508">
    <property type="entry name" value="FecR_C"/>
</dbReference>